<dbReference type="EMBL" id="FLQY01000342">
    <property type="protein sequence ID" value="SBT10320.1"/>
    <property type="molecule type" value="Genomic_DNA"/>
</dbReference>
<dbReference type="InterPro" id="IPR012312">
    <property type="entry name" value="Hemerythrin-like"/>
</dbReference>
<keyword evidence="3" id="KW-0408">Iron</keyword>
<evidence type="ECO:0000313" key="6">
    <source>
        <dbReference type="Proteomes" id="UP000199600"/>
    </source>
</evidence>
<protein>
    <submittedName>
        <fullName evidence="5">Hemerythrin-like metal-binding protein</fullName>
    </submittedName>
</protein>
<proteinExistence type="inferred from homology"/>
<dbReference type="NCBIfam" id="NF033749">
    <property type="entry name" value="bact_hemeryth"/>
    <property type="match status" value="1"/>
</dbReference>
<reference evidence="5 6" key="1">
    <citation type="submission" date="2016-06" db="EMBL/GenBank/DDBJ databases">
        <authorList>
            <person name="Kjaerup R.B."/>
            <person name="Dalgaard T.S."/>
            <person name="Juul-Madsen H.R."/>
        </authorList>
    </citation>
    <scope>NUCLEOTIDE SEQUENCE [LARGE SCALE GENOMIC DNA]</scope>
    <source>
        <strain evidence="5">2</strain>
    </source>
</reference>
<sequence>MDMQLAEWSDKLEFGLPRIDSQHKQLFDLAATFAGNGDQIRVMKSLVMLSNYAKVHLRDEEEMLASLKYPELEAHKRLHAEFKDMLIKLLDNARQLSLDEIAKEVQYLIYGWFYNHIMQADVEYVPWVRTHSLKALG</sequence>
<evidence type="ECO:0000313" key="5">
    <source>
        <dbReference type="EMBL" id="SBT10320.1"/>
    </source>
</evidence>
<evidence type="ECO:0000256" key="1">
    <source>
        <dbReference type="ARBA" id="ARBA00010587"/>
    </source>
</evidence>
<dbReference type="Gene3D" id="1.20.120.50">
    <property type="entry name" value="Hemerythrin-like"/>
    <property type="match status" value="1"/>
</dbReference>
<evidence type="ECO:0000259" key="4">
    <source>
        <dbReference type="Pfam" id="PF01814"/>
    </source>
</evidence>
<gene>
    <name evidence="5" type="ORF">PROAA_410003</name>
</gene>
<evidence type="ECO:0000256" key="3">
    <source>
        <dbReference type="ARBA" id="ARBA00023004"/>
    </source>
</evidence>
<dbReference type="Pfam" id="PF01814">
    <property type="entry name" value="Hemerythrin"/>
    <property type="match status" value="1"/>
</dbReference>
<dbReference type="InterPro" id="IPR050669">
    <property type="entry name" value="Hemerythrin"/>
</dbReference>
<evidence type="ECO:0000256" key="2">
    <source>
        <dbReference type="ARBA" id="ARBA00022723"/>
    </source>
</evidence>
<dbReference type="SUPFAM" id="SSF47188">
    <property type="entry name" value="Hemerythrin-like"/>
    <property type="match status" value="1"/>
</dbReference>
<dbReference type="AlphaFoldDB" id="A0A1A8XZF1"/>
<dbReference type="NCBIfam" id="TIGR02481">
    <property type="entry name" value="hemeryth_dom"/>
    <property type="match status" value="1"/>
</dbReference>
<dbReference type="GO" id="GO:0046872">
    <property type="term" value="F:metal ion binding"/>
    <property type="evidence" value="ECO:0007669"/>
    <property type="project" value="UniProtKB-KW"/>
</dbReference>
<comment type="similarity">
    <text evidence="1">Belongs to the hemerythrin family.</text>
</comment>
<dbReference type="Proteomes" id="UP000199600">
    <property type="component" value="Unassembled WGS sequence"/>
</dbReference>
<dbReference type="RefSeq" id="WP_186411914.1">
    <property type="nucleotide sequence ID" value="NZ_FLQY01000342.1"/>
</dbReference>
<feature type="domain" description="Hemerythrin-like" evidence="4">
    <location>
        <begin position="18"/>
        <end position="128"/>
    </location>
</feature>
<dbReference type="PANTHER" id="PTHR37164:SF1">
    <property type="entry name" value="BACTERIOHEMERYTHRIN"/>
    <property type="match status" value="1"/>
</dbReference>
<keyword evidence="2" id="KW-0479">Metal-binding</keyword>
<dbReference type="PANTHER" id="PTHR37164">
    <property type="entry name" value="BACTERIOHEMERYTHRIN"/>
    <property type="match status" value="1"/>
</dbReference>
<accession>A0A1A8XZF1</accession>
<dbReference type="CDD" id="cd12107">
    <property type="entry name" value="Hemerythrin"/>
    <property type="match status" value="1"/>
</dbReference>
<name>A0A1A8XZF1_9RHOO</name>
<keyword evidence="6" id="KW-1185">Reference proteome</keyword>
<dbReference type="InterPro" id="IPR035938">
    <property type="entry name" value="Hemerythrin-like_sf"/>
</dbReference>
<dbReference type="InterPro" id="IPR012827">
    <property type="entry name" value="Hemerythrin_metal-bd"/>
</dbReference>
<organism evidence="5 6">
    <name type="scientific">Candidatus Propionivibrio aalborgensis</name>
    <dbReference type="NCBI Taxonomy" id="1860101"/>
    <lineage>
        <taxon>Bacteria</taxon>
        <taxon>Pseudomonadati</taxon>
        <taxon>Pseudomonadota</taxon>
        <taxon>Betaproteobacteria</taxon>
        <taxon>Rhodocyclales</taxon>
        <taxon>Rhodocyclaceae</taxon>
        <taxon>Propionivibrio</taxon>
    </lineage>
</organism>